<dbReference type="EMBL" id="MCFH01000016">
    <property type="protein sequence ID" value="ORX52146.1"/>
    <property type="molecule type" value="Genomic_DNA"/>
</dbReference>
<dbReference type="PANTHER" id="PTHR45973:SF9">
    <property type="entry name" value="LEUCINE-RICH REPEAT-CONTAINING PROTEIN 46"/>
    <property type="match status" value="1"/>
</dbReference>
<name>A0A1Y1VBL7_9FUNG</name>
<dbReference type="Gene3D" id="3.80.10.10">
    <property type="entry name" value="Ribonuclease Inhibitor"/>
    <property type="match status" value="1"/>
</dbReference>
<feature type="compositionally biased region" description="Basic and acidic residues" evidence="6">
    <location>
        <begin position="501"/>
        <end position="524"/>
    </location>
</feature>
<evidence type="ECO:0000313" key="8">
    <source>
        <dbReference type="Proteomes" id="UP000193719"/>
    </source>
</evidence>
<proteinExistence type="predicted"/>
<dbReference type="AlphaFoldDB" id="A0A1Y1VBL7"/>
<evidence type="ECO:0000256" key="5">
    <source>
        <dbReference type="ARBA" id="ARBA00023273"/>
    </source>
</evidence>
<dbReference type="InterPro" id="IPR032675">
    <property type="entry name" value="LRR_dom_sf"/>
</dbReference>
<dbReference type="PANTHER" id="PTHR45973">
    <property type="entry name" value="PROTEIN PHOSPHATASE 1 REGULATORY SUBUNIT SDS22-RELATED"/>
    <property type="match status" value="1"/>
</dbReference>
<sequence length="546" mass="64062">MAFSLDLVEKKYNNRKTSVSNAFLDQLYSIGINKIFNRTYKNTSLKQKQLLKELKDSKNINSDSEVKFPRIYNNFIVSNSDNILKKLETNDPVVDFYGNQKPDFSNEIEEYKILYKYYQKILDLGIVDISIENKLSIYQYFKSLILINKNITYIDKNFKQFESLKYLSLTGNYIKNIENLPTNIEKLHLNANLISEWPNFSGFNKLIHIGLSYNKISSFYSPLLKNMNDIIPNTIISLDLSYNNFENIVMIINVLSQINNLKILSFIGNPVFLLPHYKQIIISKFDTITVLDEKKISISEKEEYNNFYNIYQNETDLCLNISIKSVINIDGPPICYDEILEPGQGPTEYVFSVKIILNDFEYVETNEEIWNEDNRSVNFNYNTNIIHKADIKARNSFYSGARFILNRKKYSYIKNEKNFEDGNNDNTEKIKNMYTKTLMETIEIYDIKVPLNSFLHGEKIIDNEYILNPLVDENLLKRSDNYQINDKKRGKNTSPKNNKNKNKESENKGKDKKKNMTDKDSKYIEDKENFDLTKKITLSIKLNMNE</sequence>
<dbReference type="InterPro" id="IPR001611">
    <property type="entry name" value="Leu-rich_rpt"/>
</dbReference>
<dbReference type="Pfam" id="PF14580">
    <property type="entry name" value="LRR_9"/>
    <property type="match status" value="1"/>
</dbReference>
<evidence type="ECO:0000256" key="4">
    <source>
        <dbReference type="ARBA" id="ARBA00023069"/>
    </source>
</evidence>
<dbReference type="PROSITE" id="PS51450">
    <property type="entry name" value="LRR"/>
    <property type="match status" value="1"/>
</dbReference>
<keyword evidence="8" id="KW-1185">Reference proteome</keyword>
<accession>A0A1Y1VBL7</accession>
<feature type="region of interest" description="Disordered" evidence="6">
    <location>
        <begin position="482"/>
        <end position="524"/>
    </location>
</feature>
<evidence type="ECO:0000256" key="3">
    <source>
        <dbReference type="ARBA" id="ARBA00022737"/>
    </source>
</evidence>
<comment type="caution">
    <text evidence="7">The sequence shown here is derived from an EMBL/GenBank/DDBJ whole genome shotgun (WGS) entry which is preliminary data.</text>
</comment>
<keyword evidence="2" id="KW-0433">Leucine-rich repeat</keyword>
<evidence type="ECO:0000256" key="2">
    <source>
        <dbReference type="ARBA" id="ARBA00022614"/>
    </source>
</evidence>
<protein>
    <submittedName>
        <fullName evidence="7">L domain-like protein</fullName>
    </submittedName>
</protein>
<organism evidence="7 8">
    <name type="scientific">Piromyces finnis</name>
    <dbReference type="NCBI Taxonomy" id="1754191"/>
    <lineage>
        <taxon>Eukaryota</taxon>
        <taxon>Fungi</taxon>
        <taxon>Fungi incertae sedis</taxon>
        <taxon>Chytridiomycota</taxon>
        <taxon>Chytridiomycota incertae sedis</taxon>
        <taxon>Neocallimastigomycetes</taxon>
        <taxon>Neocallimastigales</taxon>
        <taxon>Neocallimastigaceae</taxon>
        <taxon>Piromyces</taxon>
    </lineage>
</organism>
<dbReference type="OrthoDB" id="433501at2759"/>
<dbReference type="Proteomes" id="UP000193719">
    <property type="component" value="Unassembled WGS sequence"/>
</dbReference>
<evidence type="ECO:0000313" key="7">
    <source>
        <dbReference type="EMBL" id="ORX52146.1"/>
    </source>
</evidence>
<keyword evidence="3" id="KW-0677">Repeat</keyword>
<evidence type="ECO:0000256" key="1">
    <source>
        <dbReference type="ARBA" id="ARBA00004138"/>
    </source>
</evidence>
<dbReference type="SUPFAM" id="SSF52075">
    <property type="entry name" value="Outer arm dynein light chain 1"/>
    <property type="match status" value="1"/>
</dbReference>
<gene>
    <name evidence="7" type="ORF">BCR36DRAFT_411594</name>
</gene>
<dbReference type="InterPro" id="IPR050576">
    <property type="entry name" value="Cilia_flagella_integrity"/>
</dbReference>
<keyword evidence="4" id="KW-0969">Cilium</keyword>
<keyword evidence="5" id="KW-0966">Cell projection</keyword>
<reference evidence="7 8" key="1">
    <citation type="submission" date="2016-08" db="EMBL/GenBank/DDBJ databases">
        <title>Genomes of anaerobic fungi encode conserved fungal cellulosomes for biomass hydrolysis.</title>
        <authorList>
            <consortium name="DOE Joint Genome Institute"/>
            <person name="Haitjema C.H."/>
            <person name="Gilmore S.P."/>
            <person name="Henske J.K."/>
            <person name="Solomon K.V."/>
            <person name="De Groot R."/>
            <person name="Kuo A."/>
            <person name="Mondo S.J."/>
            <person name="Salamov A.A."/>
            <person name="Labutti K."/>
            <person name="Zhao Z."/>
            <person name="Chiniquy J."/>
            <person name="Barry K."/>
            <person name="Brewer H.M."/>
            <person name="Purvine S.O."/>
            <person name="Wright A.T."/>
            <person name="Boxma B."/>
            <person name="Van Alen T."/>
            <person name="Hackstein J.H."/>
            <person name="Baker S.E."/>
            <person name="Grigoriev I.V."/>
            <person name="O'Malley M.A."/>
        </authorList>
    </citation>
    <scope>NUCLEOTIDE SEQUENCE [LARGE SCALE GENOMIC DNA]</scope>
    <source>
        <strain evidence="8">finn</strain>
    </source>
</reference>
<comment type="subcellular location">
    <subcellularLocation>
        <location evidence="1">Cell projection</location>
        <location evidence="1">Cilium</location>
    </subcellularLocation>
</comment>
<dbReference type="STRING" id="1754191.A0A1Y1VBL7"/>
<evidence type="ECO:0000256" key="6">
    <source>
        <dbReference type="SAM" id="MobiDB-lite"/>
    </source>
</evidence>
<reference evidence="7 8" key="2">
    <citation type="submission" date="2016-08" db="EMBL/GenBank/DDBJ databases">
        <title>Pervasive Adenine N6-methylation of Active Genes in Fungi.</title>
        <authorList>
            <consortium name="DOE Joint Genome Institute"/>
            <person name="Mondo S.J."/>
            <person name="Dannebaum R.O."/>
            <person name="Kuo R.C."/>
            <person name="Labutti K."/>
            <person name="Haridas S."/>
            <person name="Kuo A."/>
            <person name="Salamov A."/>
            <person name="Ahrendt S.R."/>
            <person name="Lipzen A."/>
            <person name="Sullivan W."/>
            <person name="Andreopoulos W.B."/>
            <person name="Clum A."/>
            <person name="Lindquist E."/>
            <person name="Daum C."/>
            <person name="Ramamoorthy G.K."/>
            <person name="Gryganskyi A."/>
            <person name="Culley D."/>
            <person name="Magnuson J.K."/>
            <person name="James T.Y."/>
            <person name="O'Malley M.A."/>
            <person name="Stajich J.E."/>
            <person name="Spatafora J.W."/>
            <person name="Visel A."/>
            <person name="Grigoriev I.V."/>
        </authorList>
    </citation>
    <scope>NUCLEOTIDE SEQUENCE [LARGE SCALE GENOMIC DNA]</scope>
    <source>
        <strain evidence="8">finn</strain>
    </source>
</reference>